<evidence type="ECO:0000313" key="3">
    <source>
        <dbReference type="Proteomes" id="UP000095230"/>
    </source>
</evidence>
<feature type="signal peptide" evidence="1">
    <location>
        <begin position="1"/>
        <end position="36"/>
    </location>
</feature>
<keyword evidence="1" id="KW-0732">Signal</keyword>
<dbReference type="NCBIfam" id="NF038116">
    <property type="entry name" value="Sden1266_dom"/>
    <property type="match status" value="1"/>
</dbReference>
<dbReference type="Proteomes" id="UP000095230">
    <property type="component" value="Unassembled WGS sequence"/>
</dbReference>
<comment type="caution">
    <text evidence="2">The sequence shown here is derived from an EMBL/GenBank/DDBJ whole genome shotgun (WGS) entry which is preliminary data.</text>
</comment>
<sequence>MKSIIKAKQPKVTYLNGVLTKLPLLLALGVSLSASADEAVIGTMASASSVAIEQRSGAAPQYFSRSTQEMNAQQLKGAQALKQMAVTPVERLTRDQVIAQRQQKSDKSTALRSSAERLAAGVYYEFAIYEASSRLFEDVDYDGFYRTFSVTFDADLHTSYFNQAVDVYADLYLSRNGGPWELFHTTDTFTIVDDASDDDFEVLTTLHSGYPTDHYDVLIDLYEVGYSDIVATISSDDVDDLYALPLESADRDPYEEVTTEVIVGGSLSTLGLFFLSGLAGLRRRFG</sequence>
<reference evidence="2 3" key="1">
    <citation type="submission" date="2016-07" db="EMBL/GenBank/DDBJ databases">
        <title>Whole-genome of two Shewanella species isolated from a digestive organ of sea cucumber Apostichopus japonicus Selenka 1867.</title>
        <authorList>
            <person name="Hong H.-H."/>
            <person name="Choi H."/>
            <person name="Cheon S."/>
            <person name="Oh J.-S."/>
            <person name="Lee H.-G."/>
            <person name="Park C."/>
        </authorList>
    </citation>
    <scope>NUCLEOTIDE SEQUENCE [LARGE SCALE GENOMIC DNA]</scope>
    <source>
        <strain evidence="2 3">CSB03KR</strain>
    </source>
</reference>
<gene>
    <name evidence="2" type="ORF">BEL05_19740</name>
</gene>
<accession>A0A1E5IVR3</accession>
<evidence type="ECO:0008006" key="4">
    <source>
        <dbReference type="Google" id="ProtNLM"/>
    </source>
</evidence>
<dbReference type="RefSeq" id="WP_069670820.1">
    <property type="nucleotide sequence ID" value="NZ_MCBT01000018.1"/>
</dbReference>
<proteinExistence type="predicted"/>
<evidence type="ECO:0000256" key="1">
    <source>
        <dbReference type="SAM" id="SignalP"/>
    </source>
</evidence>
<organism evidence="2 3">
    <name type="scientific">Shewanella colwelliana</name>
    <name type="common">Alteromonas colwelliana</name>
    <dbReference type="NCBI Taxonomy" id="23"/>
    <lineage>
        <taxon>Bacteria</taxon>
        <taxon>Pseudomonadati</taxon>
        <taxon>Pseudomonadota</taxon>
        <taxon>Gammaproteobacteria</taxon>
        <taxon>Alteromonadales</taxon>
        <taxon>Shewanellaceae</taxon>
        <taxon>Shewanella</taxon>
    </lineage>
</organism>
<protein>
    <recommendedName>
        <fullName evidence="4">GlyGly-CTERM sorting domain-containing protein</fullName>
    </recommendedName>
</protein>
<feature type="chain" id="PRO_5009179364" description="GlyGly-CTERM sorting domain-containing protein" evidence="1">
    <location>
        <begin position="37"/>
        <end position="286"/>
    </location>
</feature>
<dbReference type="OrthoDB" id="6322244at2"/>
<dbReference type="STRING" id="23.BEL05_19740"/>
<dbReference type="AlphaFoldDB" id="A0A1E5IVR3"/>
<name>A0A1E5IVR3_SHECO</name>
<dbReference type="EMBL" id="MCBT01000018">
    <property type="protein sequence ID" value="OEG74661.1"/>
    <property type="molecule type" value="Genomic_DNA"/>
</dbReference>
<evidence type="ECO:0000313" key="2">
    <source>
        <dbReference type="EMBL" id="OEG74661.1"/>
    </source>
</evidence>